<dbReference type="InterPro" id="IPR000424">
    <property type="entry name" value="Primosome_PriB/ssb"/>
</dbReference>
<proteinExistence type="predicted"/>
<dbReference type="InterPro" id="IPR012340">
    <property type="entry name" value="NA-bd_OB-fold"/>
</dbReference>
<gene>
    <name evidence="3" type="ORF">NIES267_58710</name>
</gene>
<evidence type="ECO:0000313" key="3">
    <source>
        <dbReference type="EMBL" id="BAY86365.1"/>
    </source>
</evidence>
<dbReference type="Gene3D" id="2.40.50.140">
    <property type="entry name" value="Nucleic acid-binding proteins"/>
    <property type="match status" value="1"/>
</dbReference>
<dbReference type="Proteomes" id="UP000218418">
    <property type="component" value="Chromosome"/>
</dbReference>
<organism evidence="3 4">
    <name type="scientific">Calothrix parasitica NIES-267</name>
    <dbReference type="NCBI Taxonomy" id="1973488"/>
    <lineage>
        <taxon>Bacteria</taxon>
        <taxon>Bacillati</taxon>
        <taxon>Cyanobacteriota</taxon>
        <taxon>Cyanophyceae</taxon>
        <taxon>Nostocales</taxon>
        <taxon>Calotrichaceae</taxon>
        <taxon>Calothrix</taxon>
    </lineage>
</organism>
<dbReference type="PROSITE" id="PS50935">
    <property type="entry name" value="SSB"/>
    <property type="match status" value="1"/>
</dbReference>
<reference evidence="3 4" key="1">
    <citation type="submission" date="2017-06" db="EMBL/GenBank/DDBJ databases">
        <title>Genome sequencing of cyanobaciteial culture collection at National Institute for Environmental Studies (NIES).</title>
        <authorList>
            <person name="Hirose Y."/>
            <person name="Shimura Y."/>
            <person name="Fujisawa T."/>
            <person name="Nakamura Y."/>
            <person name="Kawachi M."/>
        </authorList>
    </citation>
    <scope>NUCLEOTIDE SEQUENCE [LARGE SCALE GENOMIC DNA]</scope>
    <source>
        <strain evidence="3 4">NIES-267</strain>
    </source>
</reference>
<dbReference type="EMBL" id="AP018227">
    <property type="protein sequence ID" value="BAY86365.1"/>
    <property type="molecule type" value="Genomic_DNA"/>
</dbReference>
<dbReference type="Pfam" id="PF00436">
    <property type="entry name" value="SSB"/>
    <property type="match status" value="1"/>
</dbReference>
<name>A0A1Z4LYP4_9CYAN</name>
<dbReference type="SUPFAM" id="SSF50249">
    <property type="entry name" value="Nucleic acid-binding proteins"/>
    <property type="match status" value="1"/>
</dbReference>
<accession>A0A1Z4LYP4</accession>
<dbReference type="AlphaFoldDB" id="A0A1Z4LYP4"/>
<evidence type="ECO:0000256" key="1">
    <source>
        <dbReference type="ARBA" id="ARBA00023125"/>
    </source>
</evidence>
<dbReference type="GO" id="GO:0003697">
    <property type="term" value="F:single-stranded DNA binding"/>
    <property type="evidence" value="ECO:0007669"/>
    <property type="project" value="InterPro"/>
</dbReference>
<evidence type="ECO:0000256" key="2">
    <source>
        <dbReference type="PROSITE-ProRule" id="PRU00252"/>
    </source>
</evidence>
<evidence type="ECO:0000313" key="4">
    <source>
        <dbReference type="Proteomes" id="UP000218418"/>
    </source>
</evidence>
<sequence>MILVGYAAQQPELRYFDSGKILCKFPIIIQSLSDAGKNSLESIDLELWDIAAQYIPKGREIGIVGSLKFYNWKDRKTGTLRQSTTVLVSQLHLLGAFMKVNDQVDINDNEEYNIDYDYQEDYYEDCYSPYEEHDDSMEWDCWNDMDYGYLDDLHDVYEHLH</sequence>
<dbReference type="CDD" id="cd04496">
    <property type="entry name" value="SSB_OBF"/>
    <property type="match status" value="1"/>
</dbReference>
<keyword evidence="1 2" id="KW-0238">DNA-binding</keyword>
<keyword evidence="4" id="KW-1185">Reference proteome</keyword>
<protein>
    <submittedName>
        <fullName evidence="3">Single-strand DNA-binding protein</fullName>
    </submittedName>
</protein>